<dbReference type="EMBL" id="AP019779">
    <property type="protein sequence ID" value="BBL62155.1"/>
    <property type="molecule type" value="Genomic_DNA"/>
</dbReference>
<organism evidence="1 2">
    <name type="scientific">Methanobrevibacter arboriphilus</name>
    <dbReference type="NCBI Taxonomy" id="39441"/>
    <lineage>
        <taxon>Archaea</taxon>
        <taxon>Methanobacteriati</taxon>
        <taxon>Methanobacteriota</taxon>
        <taxon>Methanomada group</taxon>
        <taxon>Methanobacteria</taxon>
        <taxon>Methanobacteriales</taxon>
        <taxon>Methanobacteriaceae</taxon>
        <taxon>Methanobrevibacter</taxon>
    </lineage>
</organism>
<evidence type="ECO:0000313" key="2">
    <source>
        <dbReference type="Proteomes" id="UP000825015"/>
    </source>
</evidence>
<dbReference type="Proteomes" id="UP000825015">
    <property type="component" value="Chromosome"/>
</dbReference>
<gene>
    <name evidence="1" type="ORF">MarbSA_11950</name>
</gene>
<proteinExistence type="predicted"/>
<protein>
    <submittedName>
        <fullName evidence="1">Uncharacterized protein</fullName>
    </submittedName>
</protein>
<reference evidence="1" key="1">
    <citation type="submission" date="2019-06" db="EMBL/GenBank/DDBJ databases">
        <title>Complete genome sequence of Methanobrevibacter arboriphilus strain SA.</title>
        <authorList>
            <person name="Asakawa S."/>
        </authorList>
    </citation>
    <scope>NUCLEOTIDE SEQUENCE</scope>
    <source>
        <strain evidence="1">SA</strain>
    </source>
</reference>
<sequence length="64" mass="7170">MAEIIRDSVSSDVSLLTKYDMETLAELISNSKSLEIDLAEESSILIENVEESINDDIITKIIRL</sequence>
<name>A0ACA8R3S7_METAZ</name>
<keyword evidence="2" id="KW-1185">Reference proteome</keyword>
<accession>A0ACA8R3S7</accession>
<evidence type="ECO:0000313" key="1">
    <source>
        <dbReference type="EMBL" id="BBL62155.1"/>
    </source>
</evidence>